<keyword evidence="2" id="KW-1185">Reference proteome</keyword>
<dbReference type="STRING" id="149040.A0A194WZU9"/>
<dbReference type="RefSeq" id="XP_018067826.1">
    <property type="nucleotide sequence ID" value="XM_018220256.1"/>
</dbReference>
<dbReference type="InterPro" id="IPR036928">
    <property type="entry name" value="AS_sf"/>
</dbReference>
<accession>A0A194WZU9</accession>
<dbReference type="EMBL" id="KQ947422">
    <property type="protein sequence ID" value="KUJ13471.1"/>
    <property type="molecule type" value="Genomic_DNA"/>
</dbReference>
<dbReference type="Proteomes" id="UP000070700">
    <property type="component" value="Unassembled WGS sequence"/>
</dbReference>
<dbReference type="OrthoDB" id="5423360at2759"/>
<protein>
    <submittedName>
        <fullName evidence="1">Uncharacterized protein</fullName>
    </submittedName>
</protein>
<dbReference type="SUPFAM" id="SSF75304">
    <property type="entry name" value="Amidase signature (AS) enzymes"/>
    <property type="match status" value="1"/>
</dbReference>
<dbReference type="GeneID" id="28829982"/>
<sequence length="437" mass="49854">MDMIKDHDSQRGGAIVVPKVVDPSLFFEFGDDRYVAWPDVSELKLHFLTEHSSVTVISLPQGRSIDTDWLEAHITESLELDDVLREDFLQTILLAGPGTEQLSSIQPFERLTNPQSRTWKIKRIESVGWQSGLLPGPYIVVGDQLWQVLRLYDDTQGAFLAPVRKSIHGRDLTKLSNFADKWYTETKPRTKQKELPMAIVVPIDLFPTADTPQKRLVLKLVEDLEKHLKVEAQRVSISGLWDDQPPQAAAGESLQDYLREVGANTFLYENYHSTANFRDDYRKKFGRAPFSSPFVTWRWKIGKQYTAEQHEEGMRRMKTYAEWFLDTVMQVGTANTAYYIQPAWHQWWISPILGAPEIVVPVGQLPYESRISNQTEYLPVTASIMSQPGTKIVAILDTTATSIIIDTDMTLIEFTETFMKDVGRSLVVQSGKIMFPL</sequence>
<dbReference type="Gene3D" id="3.90.1300.10">
    <property type="entry name" value="Amidase signature (AS) domain"/>
    <property type="match status" value="1"/>
</dbReference>
<organism evidence="1 2">
    <name type="scientific">Mollisia scopiformis</name>
    <name type="common">Conifer needle endophyte fungus</name>
    <name type="synonym">Phialocephala scopiformis</name>
    <dbReference type="NCBI Taxonomy" id="149040"/>
    <lineage>
        <taxon>Eukaryota</taxon>
        <taxon>Fungi</taxon>
        <taxon>Dikarya</taxon>
        <taxon>Ascomycota</taxon>
        <taxon>Pezizomycotina</taxon>
        <taxon>Leotiomycetes</taxon>
        <taxon>Helotiales</taxon>
        <taxon>Mollisiaceae</taxon>
        <taxon>Mollisia</taxon>
    </lineage>
</organism>
<dbReference type="KEGG" id="psco:LY89DRAFT_737451"/>
<reference evidence="1 2" key="1">
    <citation type="submission" date="2015-10" db="EMBL/GenBank/DDBJ databases">
        <title>Full genome of DAOMC 229536 Phialocephala scopiformis, a fungal endophyte of spruce producing the potent anti-insectan compound rugulosin.</title>
        <authorList>
            <consortium name="DOE Joint Genome Institute"/>
            <person name="Walker A.K."/>
            <person name="Frasz S.L."/>
            <person name="Seifert K.A."/>
            <person name="Miller J.D."/>
            <person name="Mondo S.J."/>
            <person name="Labutti K."/>
            <person name="Lipzen A."/>
            <person name="Dockter R."/>
            <person name="Kennedy M."/>
            <person name="Grigoriev I.V."/>
            <person name="Spatafora J.W."/>
        </authorList>
    </citation>
    <scope>NUCLEOTIDE SEQUENCE [LARGE SCALE GENOMIC DNA]</scope>
    <source>
        <strain evidence="1 2">CBS 120377</strain>
    </source>
</reference>
<proteinExistence type="predicted"/>
<dbReference type="InParanoid" id="A0A194WZU9"/>
<dbReference type="AlphaFoldDB" id="A0A194WZU9"/>
<evidence type="ECO:0000313" key="1">
    <source>
        <dbReference type="EMBL" id="KUJ13471.1"/>
    </source>
</evidence>
<evidence type="ECO:0000313" key="2">
    <source>
        <dbReference type="Proteomes" id="UP000070700"/>
    </source>
</evidence>
<gene>
    <name evidence="1" type="ORF">LY89DRAFT_737451</name>
</gene>
<name>A0A194WZU9_MOLSC</name>